<proteinExistence type="predicted"/>
<dbReference type="Proteomes" id="UP000299102">
    <property type="component" value="Unassembled WGS sequence"/>
</dbReference>
<reference evidence="1 2" key="1">
    <citation type="journal article" date="2019" name="Commun. Biol.">
        <title>The bagworm genome reveals a unique fibroin gene that provides high tensile strength.</title>
        <authorList>
            <person name="Kono N."/>
            <person name="Nakamura H."/>
            <person name="Ohtoshi R."/>
            <person name="Tomita M."/>
            <person name="Numata K."/>
            <person name="Arakawa K."/>
        </authorList>
    </citation>
    <scope>NUCLEOTIDE SEQUENCE [LARGE SCALE GENOMIC DNA]</scope>
</reference>
<gene>
    <name evidence="1" type="ORF">EVAR_21146_1</name>
</gene>
<sequence length="90" mass="10280">MPSFHSRICGEYCRDARGCNFPNVSSEPYRQHQANSNTSVLRWTHEVSKWYCHIFLGERGLGLTYENLITTPIKYGIPTTLALGRGTFLI</sequence>
<dbReference type="EMBL" id="BGZK01000412">
    <property type="protein sequence ID" value="GBP42141.1"/>
    <property type="molecule type" value="Genomic_DNA"/>
</dbReference>
<evidence type="ECO:0000313" key="1">
    <source>
        <dbReference type="EMBL" id="GBP42141.1"/>
    </source>
</evidence>
<evidence type="ECO:0000313" key="2">
    <source>
        <dbReference type="Proteomes" id="UP000299102"/>
    </source>
</evidence>
<dbReference type="AlphaFoldDB" id="A0A4C1VTU9"/>
<accession>A0A4C1VTU9</accession>
<keyword evidence="2" id="KW-1185">Reference proteome</keyword>
<organism evidence="1 2">
    <name type="scientific">Eumeta variegata</name>
    <name type="common">Bagworm moth</name>
    <name type="synonym">Eumeta japonica</name>
    <dbReference type="NCBI Taxonomy" id="151549"/>
    <lineage>
        <taxon>Eukaryota</taxon>
        <taxon>Metazoa</taxon>
        <taxon>Ecdysozoa</taxon>
        <taxon>Arthropoda</taxon>
        <taxon>Hexapoda</taxon>
        <taxon>Insecta</taxon>
        <taxon>Pterygota</taxon>
        <taxon>Neoptera</taxon>
        <taxon>Endopterygota</taxon>
        <taxon>Lepidoptera</taxon>
        <taxon>Glossata</taxon>
        <taxon>Ditrysia</taxon>
        <taxon>Tineoidea</taxon>
        <taxon>Psychidae</taxon>
        <taxon>Oiketicinae</taxon>
        <taxon>Eumeta</taxon>
    </lineage>
</organism>
<protein>
    <submittedName>
        <fullName evidence="1">Uncharacterized protein</fullName>
    </submittedName>
</protein>
<name>A0A4C1VTU9_EUMVA</name>
<comment type="caution">
    <text evidence="1">The sequence shown here is derived from an EMBL/GenBank/DDBJ whole genome shotgun (WGS) entry which is preliminary data.</text>
</comment>